<accession>A0A1G1TH14</accession>
<dbReference type="SUPFAM" id="SSF49464">
    <property type="entry name" value="Carboxypeptidase regulatory domain-like"/>
    <property type="match status" value="1"/>
</dbReference>
<feature type="domain" description="Outer membrane protein beta-barrel" evidence="5">
    <location>
        <begin position="368"/>
        <end position="768"/>
    </location>
</feature>
<keyword evidence="7" id="KW-1185">Reference proteome</keyword>
<keyword evidence="2" id="KW-0472">Membrane</keyword>
<dbReference type="Gene3D" id="2.40.170.20">
    <property type="entry name" value="TonB-dependent receptor, beta-barrel domain"/>
    <property type="match status" value="1"/>
</dbReference>
<dbReference type="InterPro" id="IPR036942">
    <property type="entry name" value="Beta-barrel_TonB_sf"/>
</dbReference>
<dbReference type="PANTHER" id="PTHR40980:SF4">
    <property type="entry name" value="TONB-DEPENDENT RECEPTOR-LIKE BETA-BARREL DOMAIN-CONTAINING PROTEIN"/>
    <property type="match status" value="1"/>
</dbReference>
<evidence type="ECO:0000259" key="4">
    <source>
        <dbReference type="Pfam" id="PF07715"/>
    </source>
</evidence>
<sequence>MVAVRFTAAAQQELKGQAFDQHNQAPLSYATVVLKAGNAEGRVVQSTLADETGHFSLKIGAPGGYQLSVLMVGFVTYTQQLQLVVGKPALDLGPLGLQTAVQKLDEVVVTGHQPLIEQKLDRVTMNVGASVLAIGNDAYNILAMAPAVQLIDGRITLRGKSNVLILLDGKRLPRNTNLETLLASIPGDQIDRIDLISNPSAKYDADASGGVIEIYTKRSKGLGWAANVGANASQGYRSAGGINGGVRASTAKLDITASGSYTHRGNVERGYQNRTLYQGAVPVGSFAQAINWDRETIENSNFDGSLNYHLNPRNTIGVDAQLLHASLTGGGLVSTTIAEAPGTTFSNSLNNTSLRADLASYNVFYRRSLDTLNSSLTLASNFARYVVGQQQTFDQSLLSPGQPAGVRNQFRNTAPATYSLYTSEADYVKKWSAALSLETGIKYTHTVNSSSQVTETLTNDGWAAQPLGVLGQLGYQEHIAAGYLNLNHTAGKLSTQVGLRAERTQYRVISGIDSSYFNLFPNVRADYKVSDQYSTSLAYAKNINRPSYSSLIPFELFLDNYNSSRGNAYLQPEYTHGFSWNQLYKGYGLQLGYTRTSGAISSLFLYDPAHQRLIMTERNFRERHLSSATLTVPLTPAKWWNSSNTVGVLYQELSYPDPFTDGLVRTKYKTYYTASSDNTFLLGKNWTLQMYGVYDSPTFNGLLDYGSYSYVSLGAKRAFWNKKAALKLDVADLFYQGGQRRTSADVIPVVSDGLLRNDTRRVRLSFTYKFGKTDLAGKRTQTKGNAAELNRLGM</sequence>
<gene>
    <name evidence="6" type="ORF">BEN49_07405</name>
</gene>
<dbReference type="InterPro" id="IPR041700">
    <property type="entry name" value="OMP_b-brl_3"/>
</dbReference>
<dbReference type="PANTHER" id="PTHR40980">
    <property type="entry name" value="PLUG DOMAIN-CONTAINING PROTEIN"/>
    <property type="match status" value="1"/>
</dbReference>
<keyword evidence="3" id="KW-0998">Cell outer membrane</keyword>
<name>A0A1G1TH14_9BACT</name>
<evidence type="ECO:0000256" key="2">
    <source>
        <dbReference type="ARBA" id="ARBA00023136"/>
    </source>
</evidence>
<evidence type="ECO:0000256" key="3">
    <source>
        <dbReference type="ARBA" id="ARBA00023237"/>
    </source>
</evidence>
<dbReference type="GO" id="GO:0009279">
    <property type="term" value="C:cell outer membrane"/>
    <property type="evidence" value="ECO:0007669"/>
    <property type="project" value="UniProtKB-SubCell"/>
</dbReference>
<evidence type="ECO:0000313" key="6">
    <source>
        <dbReference type="EMBL" id="OGX90171.1"/>
    </source>
</evidence>
<dbReference type="Gene3D" id="2.170.130.10">
    <property type="entry name" value="TonB-dependent receptor, plug domain"/>
    <property type="match status" value="1"/>
</dbReference>
<dbReference type="Pfam" id="PF07715">
    <property type="entry name" value="Plug"/>
    <property type="match status" value="1"/>
</dbReference>
<dbReference type="SUPFAM" id="SSF56935">
    <property type="entry name" value="Porins"/>
    <property type="match status" value="1"/>
</dbReference>
<comment type="subcellular location">
    <subcellularLocation>
        <location evidence="1">Cell outer membrane</location>
    </subcellularLocation>
</comment>
<dbReference type="InterPro" id="IPR012910">
    <property type="entry name" value="Plug_dom"/>
</dbReference>
<dbReference type="InterPro" id="IPR008969">
    <property type="entry name" value="CarboxyPept-like_regulatory"/>
</dbReference>
<dbReference type="EMBL" id="MDZA01000188">
    <property type="protein sequence ID" value="OGX90171.1"/>
    <property type="molecule type" value="Genomic_DNA"/>
</dbReference>
<feature type="domain" description="TonB-dependent receptor plug" evidence="4">
    <location>
        <begin position="152"/>
        <end position="211"/>
    </location>
</feature>
<dbReference type="Gene3D" id="2.60.40.1120">
    <property type="entry name" value="Carboxypeptidase-like, regulatory domain"/>
    <property type="match status" value="1"/>
</dbReference>
<evidence type="ECO:0000313" key="7">
    <source>
        <dbReference type="Proteomes" id="UP000177506"/>
    </source>
</evidence>
<reference evidence="6 7" key="1">
    <citation type="submission" date="2016-08" db="EMBL/GenBank/DDBJ databases">
        <title>Hymenobacter coccineus sp. nov., Hymenobacter lapidarius sp. nov. and Hymenobacter glacialis sp. nov., isolated from Antarctic soil.</title>
        <authorList>
            <person name="Sedlacek I."/>
            <person name="Kralova S."/>
            <person name="Kyrova K."/>
            <person name="Maslanova I."/>
            <person name="Stankova E."/>
            <person name="Vrbovska V."/>
            <person name="Nemec M."/>
            <person name="Bartak M."/>
            <person name="Svec P."/>
            <person name="Busse H.-J."/>
            <person name="Pantucek R."/>
        </authorList>
    </citation>
    <scope>NUCLEOTIDE SEQUENCE [LARGE SCALE GENOMIC DNA]</scope>
    <source>
        <strain evidence="6 7">CCM 8649</strain>
    </source>
</reference>
<evidence type="ECO:0008006" key="8">
    <source>
        <dbReference type="Google" id="ProtNLM"/>
    </source>
</evidence>
<organism evidence="6 7">
    <name type="scientific">Hymenobacter coccineus</name>
    <dbReference type="NCBI Taxonomy" id="1908235"/>
    <lineage>
        <taxon>Bacteria</taxon>
        <taxon>Pseudomonadati</taxon>
        <taxon>Bacteroidota</taxon>
        <taxon>Cytophagia</taxon>
        <taxon>Cytophagales</taxon>
        <taxon>Hymenobacteraceae</taxon>
        <taxon>Hymenobacter</taxon>
    </lineage>
</organism>
<dbReference type="InterPro" id="IPR037066">
    <property type="entry name" value="Plug_dom_sf"/>
</dbReference>
<proteinExistence type="predicted"/>
<protein>
    <recommendedName>
        <fullName evidence="8">Outer membrane protein beta-barrel domain-containing protein</fullName>
    </recommendedName>
</protein>
<dbReference type="AlphaFoldDB" id="A0A1G1TH14"/>
<dbReference type="Pfam" id="PF13620">
    <property type="entry name" value="CarboxypepD_reg"/>
    <property type="match status" value="1"/>
</dbReference>
<evidence type="ECO:0000256" key="1">
    <source>
        <dbReference type="ARBA" id="ARBA00004442"/>
    </source>
</evidence>
<dbReference type="Pfam" id="PF14905">
    <property type="entry name" value="OMP_b-brl_3"/>
    <property type="match status" value="1"/>
</dbReference>
<comment type="caution">
    <text evidence="6">The sequence shown here is derived from an EMBL/GenBank/DDBJ whole genome shotgun (WGS) entry which is preliminary data.</text>
</comment>
<dbReference type="Proteomes" id="UP000177506">
    <property type="component" value="Unassembled WGS sequence"/>
</dbReference>
<evidence type="ECO:0000259" key="5">
    <source>
        <dbReference type="Pfam" id="PF14905"/>
    </source>
</evidence>